<keyword evidence="3 6" id="KW-1133">Transmembrane helix</keyword>
<dbReference type="AlphaFoldDB" id="A0A975ITP6"/>
<dbReference type="Pfam" id="PF07219">
    <property type="entry name" value="HemY_N"/>
    <property type="match status" value="1"/>
</dbReference>
<organism evidence="8 9">
    <name type="scientific">Phenylobacterium montanum</name>
    <dbReference type="NCBI Taxonomy" id="2823693"/>
    <lineage>
        <taxon>Bacteria</taxon>
        <taxon>Pseudomonadati</taxon>
        <taxon>Pseudomonadota</taxon>
        <taxon>Alphaproteobacteria</taxon>
        <taxon>Caulobacterales</taxon>
        <taxon>Caulobacteraceae</taxon>
        <taxon>Phenylobacterium</taxon>
    </lineage>
</organism>
<feature type="domain" description="HemY N-terminal" evidence="7">
    <location>
        <begin position="26"/>
        <end position="133"/>
    </location>
</feature>
<dbReference type="GO" id="GO:0016020">
    <property type="term" value="C:membrane"/>
    <property type="evidence" value="ECO:0007669"/>
    <property type="project" value="UniProtKB-SubCell"/>
</dbReference>
<evidence type="ECO:0000256" key="6">
    <source>
        <dbReference type="SAM" id="Phobius"/>
    </source>
</evidence>
<evidence type="ECO:0000256" key="5">
    <source>
        <dbReference type="SAM" id="MobiDB-lite"/>
    </source>
</evidence>
<dbReference type="EMBL" id="CP073078">
    <property type="protein sequence ID" value="QUD86988.1"/>
    <property type="molecule type" value="Genomic_DNA"/>
</dbReference>
<evidence type="ECO:0000256" key="3">
    <source>
        <dbReference type="ARBA" id="ARBA00022989"/>
    </source>
</evidence>
<evidence type="ECO:0000256" key="2">
    <source>
        <dbReference type="ARBA" id="ARBA00022692"/>
    </source>
</evidence>
<evidence type="ECO:0000313" key="9">
    <source>
        <dbReference type="Proteomes" id="UP000676409"/>
    </source>
</evidence>
<keyword evidence="9" id="KW-1185">Reference proteome</keyword>
<keyword evidence="2 6" id="KW-0812">Transmembrane</keyword>
<dbReference type="SUPFAM" id="SSF48452">
    <property type="entry name" value="TPR-like"/>
    <property type="match status" value="1"/>
</dbReference>
<evidence type="ECO:0000313" key="8">
    <source>
        <dbReference type="EMBL" id="QUD86988.1"/>
    </source>
</evidence>
<sequence>MIRTFLLFVLLVGAVAVAFALAGEPGRASVEWLGWRADTTAAAGVCAILVLAFFAVTLWRLGLWLAEAPRRAARRKAEARRRQGADALTRGFLAAAAADGSEARRLAQVASDLVEETPALVRLLAAQAAEIAGDRPAAKAAYNAMLGFPEMRLAAHRGLMQTALAQGDRADALAHAKAAYAEAKTGRWAWRALIEDRLENGDWPAALELVQSALTRKIVSPISAERARTALLAASAAGLETDPDPRRRSEAEGFALQSAKLNPGFAPGVVLAARILAASGKTGRAALLIEQAWKLAPHPALALAWRDLNGGETPKARAARFEALAQLNPEHRESRLLRAERALLLHEPAEAAAFAAPLAEAQPSARVCGLMARIAFAAGQADEARAWMARGAAAPAEADWSDLDPQGRAFAYTPTDWARLVSAFSETGELIHPRLERRERMLSELPELPPAYEPATPLLAPEDYLALDAGDAGLFDDGGPDLEPLPPEPPRPRPPAKPAPRRRLASSPRTAK</sequence>
<feature type="compositionally biased region" description="Pro residues" evidence="5">
    <location>
        <begin position="483"/>
        <end position="498"/>
    </location>
</feature>
<gene>
    <name evidence="8" type="ORF">KCG34_18220</name>
</gene>
<dbReference type="Proteomes" id="UP000676409">
    <property type="component" value="Chromosome"/>
</dbReference>
<dbReference type="Gene3D" id="1.25.40.10">
    <property type="entry name" value="Tetratricopeptide repeat domain"/>
    <property type="match status" value="1"/>
</dbReference>
<feature type="region of interest" description="Disordered" evidence="5">
    <location>
        <begin position="469"/>
        <end position="512"/>
    </location>
</feature>
<dbReference type="InterPro" id="IPR010817">
    <property type="entry name" value="HemY_N"/>
</dbReference>
<evidence type="ECO:0000256" key="4">
    <source>
        <dbReference type="ARBA" id="ARBA00023136"/>
    </source>
</evidence>
<keyword evidence="4 6" id="KW-0472">Membrane</keyword>
<accession>A0A975ITP6</accession>
<feature type="transmembrane region" description="Helical" evidence="6">
    <location>
        <begin position="41"/>
        <end position="66"/>
    </location>
</feature>
<dbReference type="KEGG" id="caul:KCG34_18220"/>
<protein>
    <submittedName>
        <fullName evidence="8">Heme biosynthesis protein HemY</fullName>
    </submittedName>
</protein>
<name>A0A975ITP6_9CAUL</name>
<dbReference type="RefSeq" id="WP_211937040.1">
    <property type="nucleotide sequence ID" value="NZ_CP073078.1"/>
</dbReference>
<evidence type="ECO:0000259" key="7">
    <source>
        <dbReference type="Pfam" id="PF07219"/>
    </source>
</evidence>
<dbReference type="InterPro" id="IPR011990">
    <property type="entry name" value="TPR-like_helical_dom_sf"/>
</dbReference>
<reference evidence="8" key="1">
    <citation type="submission" date="2021-04" db="EMBL/GenBank/DDBJ databases">
        <title>The complete genome sequence of Caulobacter sp. S6.</title>
        <authorList>
            <person name="Tang Y."/>
            <person name="Ouyang W."/>
            <person name="Liu Q."/>
            <person name="Huang B."/>
            <person name="Guo Z."/>
            <person name="Lei P."/>
        </authorList>
    </citation>
    <scope>NUCLEOTIDE SEQUENCE</scope>
    <source>
        <strain evidence="8">S6</strain>
    </source>
</reference>
<proteinExistence type="predicted"/>
<evidence type="ECO:0000256" key="1">
    <source>
        <dbReference type="ARBA" id="ARBA00004370"/>
    </source>
</evidence>
<comment type="subcellular location">
    <subcellularLocation>
        <location evidence="1">Membrane</location>
    </subcellularLocation>
</comment>